<evidence type="ECO:0000256" key="3">
    <source>
        <dbReference type="ARBA" id="ARBA00023125"/>
    </source>
</evidence>
<evidence type="ECO:0000259" key="4">
    <source>
        <dbReference type="Pfam" id="PF01420"/>
    </source>
</evidence>
<evidence type="ECO:0000313" key="6">
    <source>
        <dbReference type="Proteomes" id="UP000761574"/>
    </source>
</evidence>
<dbReference type="InterPro" id="IPR000055">
    <property type="entry name" value="Restrct_endonuc_typeI_TRD"/>
</dbReference>
<evidence type="ECO:0000313" key="5">
    <source>
        <dbReference type="EMBL" id="GIU42060.1"/>
    </source>
</evidence>
<dbReference type="PANTHER" id="PTHR43140:SF1">
    <property type="entry name" value="TYPE I RESTRICTION ENZYME ECOKI SPECIFICITY SUBUNIT"/>
    <property type="match status" value="1"/>
</dbReference>
<keyword evidence="2" id="KW-0680">Restriction system</keyword>
<dbReference type="Proteomes" id="UP000761574">
    <property type="component" value="Unassembled WGS sequence"/>
</dbReference>
<dbReference type="PANTHER" id="PTHR43140">
    <property type="entry name" value="TYPE-1 RESTRICTION ENZYME ECOKI SPECIFICITY PROTEIN"/>
    <property type="match status" value="1"/>
</dbReference>
<dbReference type="CDD" id="cd17254">
    <property type="entry name" value="RMtype1_S_FclI-TRD1-CR1_like"/>
    <property type="match status" value="1"/>
</dbReference>
<dbReference type="EMBL" id="BPFB01000002">
    <property type="protein sequence ID" value="GIU42060.1"/>
    <property type="molecule type" value="Genomic_DNA"/>
</dbReference>
<dbReference type="InterPro" id="IPR051212">
    <property type="entry name" value="Type-I_RE_S_subunit"/>
</dbReference>
<comment type="similarity">
    <text evidence="1">Belongs to the type-I restriction system S methylase family.</text>
</comment>
<sequence>MDRKIEILKNKIAAYEKLKNAVIRYAISRGLKDDREMKCSDVEWIGEIPRSWRVCRVKDISSSTNGGAFKDDICDKGLPIIKIQQLTNSSEVKEYCSPESKKIKRDNILSNGDLVFSWSTLIYPFIYRGPKALLNQHIFKVTHKHDIDRYWMYYMLMYSSERLKTFAHGSTMQHILKSDFDNLEVGLPPYSEQVEIGRYLKDKVGNIENIKGNLDEQIARIKELKIAIINDAILGCIRVTEVSSNEVAE</sequence>
<evidence type="ECO:0000256" key="1">
    <source>
        <dbReference type="ARBA" id="ARBA00010923"/>
    </source>
</evidence>
<dbReference type="Pfam" id="PF01420">
    <property type="entry name" value="Methylase_S"/>
    <property type="match status" value="1"/>
</dbReference>
<dbReference type="Gene3D" id="3.90.220.20">
    <property type="entry name" value="DNA methylase specificity domains"/>
    <property type="match status" value="1"/>
</dbReference>
<evidence type="ECO:0000256" key="2">
    <source>
        <dbReference type="ARBA" id="ARBA00022747"/>
    </source>
</evidence>
<comment type="caution">
    <text evidence="5">The sequence shown here is derived from an EMBL/GenBank/DDBJ whole genome shotgun (WGS) entry which is preliminary data.</text>
</comment>
<accession>A0ABQ4P3H6</accession>
<keyword evidence="3" id="KW-0238">DNA-binding</keyword>
<protein>
    <recommendedName>
        <fullName evidence="4">Type I restriction modification DNA specificity domain-containing protein</fullName>
    </recommendedName>
</protein>
<reference evidence="5 6" key="1">
    <citation type="submission" date="2021-05" db="EMBL/GenBank/DDBJ databases">
        <title>Molecular characterization for Shewanella algae harboring chromosomal blaOXA-55-like strains isolated from clinical and environment sample.</title>
        <authorList>
            <person name="Ohama Y."/>
            <person name="Aoki K."/>
            <person name="Harada S."/>
            <person name="Moriya K."/>
            <person name="Ishii Y."/>
            <person name="Tateda K."/>
        </authorList>
    </citation>
    <scope>NUCLEOTIDE SEQUENCE [LARGE SCALE GENOMIC DNA]</scope>
    <source>
        <strain evidence="5 6">LMG 23746</strain>
    </source>
</reference>
<dbReference type="SUPFAM" id="SSF116734">
    <property type="entry name" value="DNA methylase specificity domain"/>
    <property type="match status" value="1"/>
</dbReference>
<dbReference type="Gene3D" id="1.10.287.1120">
    <property type="entry name" value="Bipartite methylase S protein"/>
    <property type="match status" value="1"/>
</dbReference>
<feature type="domain" description="Type I restriction modification DNA specificity" evidence="4">
    <location>
        <begin position="49"/>
        <end position="218"/>
    </location>
</feature>
<keyword evidence="6" id="KW-1185">Reference proteome</keyword>
<organism evidence="5 6">
    <name type="scientific">Shewanella algidipiscicola</name>
    <dbReference type="NCBI Taxonomy" id="614070"/>
    <lineage>
        <taxon>Bacteria</taxon>
        <taxon>Pseudomonadati</taxon>
        <taxon>Pseudomonadota</taxon>
        <taxon>Gammaproteobacteria</taxon>
        <taxon>Alteromonadales</taxon>
        <taxon>Shewanellaceae</taxon>
        <taxon>Shewanella</taxon>
    </lineage>
</organism>
<proteinExistence type="inferred from homology"/>
<dbReference type="InterPro" id="IPR044946">
    <property type="entry name" value="Restrct_endonuc_typeI_TRD_sf"/>
</dbReference>
<dbReference type="RefSeq" id="WP_220741407.1">
    <property type="nucleotide sequence ID" value="NZ_BPFB01000002.1"/>
</dbReference>
<gene>
    <name evidence="5" type="ORF">TUM4630_02130</name>
</gene>
<name>A0ABQ4P3H6_9GAMM</name>